<name>F7NJ96_9FIRM</name>
<dbReference type="CDD" id="cd06225">
    <property type="entry name" value="HAMP"/>
    <property type="match status" value="1"/>
</dbReference>
<evidence type="ECO:0000256" key="3">
    <source>
        <dbReference type="ARBA" id="ARBA00012438"/>
    </source>
</evidence>
<dbReference type="SUPFAM" id="SSF55874">
    <property type="entry name" value="ATPase domain of HSP90 chaperone/DNA topoisomerase II/histidine kinase"/>
    <property type="match status" value="1"/>
</dbReference>
<dbReference type="InterPro" id="IPR029151">
    <property type="entry name" value="Sensor-like_sf"/>
</dbReference>
<keyword evidence="9" id="KW-0902">Two-component regulatory system</keyword>
<dbReference type="PRINTS" id="PR00344">
    <property type="entry name" value="BCTRLSENSOR"/>
</dbReference>
<dbReference type="Gene3D" id="6.10.340.10">
    <property type="match status" value="1"/>
</dbReference>
<feature type="domain" description="HAMP" evidence="11">
    <location>
        <begin position="328"/>
        <end position="380"/>
    </location>
</feature>
<dbReference type="eggNOG" id="COG2972">
    <property type="taxonomic scope" value="Bacteria"/>
</dbReference>
<dbReference type="SUPFAM" id="SSF103190">
    <property type="entry name" value="Sensory domain-like"/>
    <property type="match status" value="1"/>
</dbReference>
<keyword evidence="4" id="KW-0597">Phosphoprotein</keyword>
<evidence type="ECO:0000313" key="13">
    <source>
        <dbReference type="Proteomes" id="UP000003240"/>
    </source>
</evidence>
<evidence type="ECO:0000259" key="11">
    <source>
        <dbReference type="PROSITE" id="PS50885"/>
    </source>
</evidence>
<dbReference type="Pfam" id="PF00672">
    <property type="entry name" value="HAMP"/>
    <property type="match status" value="1"/>
</dbReference>
<keyword evidence="5" id="KW-0808">Transferase</keyword>
<dbReference type="PROSITE" id="PS50885">
    <property type="entry name" value="HAMP"/>
    <property type="match status" value="1"/>
</dbReference>
<evidence type="ECO:0000256" key="2">
    <source>
        <dbReference type="ARBA" id="ARBA00004141"/>
    </source>
</evidence>
<dbReference type="OrthoDB" id="9809348at2"/>
<feature type="transmembrane region" description="Helical" evidence="10">
    <location>
        <begin position="23"/>
        <end position="47"/>
    </location>
</feature>
<dbReference type="Pfam" id="PF02518">
    <property type="entry name" value="HATPase_c"/>
    <property type="match status" value="1"/>
</dbReference>
<evidence type="ECO:0000256" key="1">
    <source>
        <dbReference type="ARBA" id="ARBA00000085"/>
    </source>
</evidence>
<dbReference type="GO" id="GO:0005886">
    <property type="term" value="C:plasma membrane"/>
    <property type="evidence" value="ECO:0007669"/>
    <property type="project" value="UniProtKB-SubCell"/>
</dbReference>
<comment type="caution">
    <text evidence="12">The sequence shown here is derived from an EMBL/GenBank/DDBJ whole genome shotgun (WGS) entry which is preliminary data.</text>
</comment>
<evidence type="ECO:0000256" key="9">
    <source>
        <dbReference type="ARBA" id="ARBA00023012"/>
    </source>
</evidence>
<dbReference type="PANTHER" id="PTHR34220">
    <property type="entry name" value="SENSOR HISTIDINE KINASE YPDA"/>
    <property type="match status" value="1"/>
</dbReference>
<dbReference type="Gene3D" id="3.30.450.20">
    <property type="entry name" value="PAS domain"/>
    <property type="match status" value="2"/>
</dbReference>
<keyword evidence="13" id="KW-1185">Reference proteome</keyword>
<accession>F7NJ96</accession>
<dbReference type="CDD" id="cd18773">
    <property type="entry name" value="PDC1_HK_sensor"/>
    <property type="match status" value="1"/>
</dbReference>
<comment type="subcellular location">
    <subcellularLocation>
        <location evidence="2">Membrane</location>
        <topology evidence="2">Multi-pass membrane protein</topology>
    </subcellularLocation>
</comment>
<comment type="catalytic activity">
    <reaction evidence="1">
        <text>ATP + protein L-histidine = ADP + protein N-phospho-L-histidine.</text>
        <dbReference type="EC" id="2.7.13.3"/>
    </reaction>
</comment>
<dbReference type="InterPro" id="IPR003594">
    <property type="entry name" value="HATPase_dom"/>
</dbReference>
<dbReference type="InterPro" id="IPR004358">
    <property type="entry name" value="Sig_transdc_His_kin-like_C"/>
</dbReference>
<evidence type="ECO:0000256" key="6">
    <source>
        <dbReference type="ARBA" id="ARBA00022692"/>
    </source>
</evidence>
<feature type="transmembrane region" description="Helical" evidence="10">
    <location>
        <begin position="307"/>
        <end position="334"/>
    </location>
</feature>
<dbReference type="InterPro" id="IPR050640">
    <property type="entry name" value="Bact_2-comp_sensor_kinase"/>
</dbReference>
<protein>
    <recommendedName>
        <fullName evidence="3">histidine kinase</fullName>
        <ecNumber evidence="3">2.7.13.3</ecNumber>
    </recommendedName>
</protein>
<dbReference type="CDD" id="cd12912">
    <property type="entry name" value="PDC2_MCP_like"/>
    <property type="match status" value="1"/>
</dbReference>
<dbReference type="GO" id="GO:0000155">
    <property type="term" value="F:phosphorelay sensor kinase activity"/>
    <property type="evidence" value="ECO:0007669"/>
    <property type="project" value="InterPro"/>
</dbReference>
<dbReference type="Pfam" id="PF06580">
    <property type="entry name" value="His_kinase"/>
    <property type="match status" value="1"/>
</dbReference>
<dbReference type="EMBL" id="AFGF01000085">
    <property type="protein sequence ID" value="EGO63844.1"/>
    <property type="molecule type" value="Genomic_DNA"/>
</dbReference>
<dbReference type="InterPro" id="IPR036890">
    <property type="entry name" value="HATPase_C_sf"/>
</dbReference>
<evidence type="ECO:0000256" key="7">
    <source>
        <dbReference type="ARBA" id="ARBA00022777"/>
    </source>
</evidence>
<keyword evidence="10" id="KW-0472">Membrane</keyword>
<dbReference type="InterPro" id="IPR010559">
    <property type="entry name" value="Sig_transdc_His_kin_internal"/>
</dbReference>
<keyword evidence="7 12" id="KW-0418">Kinase</keyword>
<sequence length="622" mass="70784">MDRFTKKIASLLNRSRFLRNQPLSWKLFVFSSILIVIPMLVVGILSYKQSADSLEQQAILNNRQAIEPIETHLEYYVRDFESSSLKIINHPDMQRLLHMRTVEEVEQSRIRYEIQDLIRAEMYSRPDISHITLILDNILAIDTLELRSPYPASQLRDEYWYVSAPHNGLPIIISRSIDWKDHKEPVITLARRIQSPTTLQMAGMLIFDINFRRLREVSEAFNTGERYFYILDAGGHYIYHPDANKIGQKTEKPDKDIILSQKNGTLVSSDPEPDFLTYSFSPNLGWTFVTSIPYAELRKEAGRIGQAISWTVVLSLAAAYILGMAFASAIISPIRQLQQFMRKIEVGDFSAKIQVDSNDEIGQLSQGFNKMVMRLSDLMEEIYFSRLRETEASLRQKEMEIKVLQSQINPHFLCNALETIRGMALEQNREDIATMAASLGALLRYNLRNTAPVVLLREELNFCRVYLQIQQFRFESSFSYTMNIPEWALDLPIVKFSLQPLVENCLLHSLQSNGHPTLIEITAGRKTVNSFLVTVSDTGAGMPQPVLEKLRQDLTEKDILAGGDNLGIINVHRRIIHLFGPEYGIQVESRLGQGTQVFITLPATLAHNATGGHENESHSAGG</sequence>
<gene>
    <name evidence="12" type="ORF">ALO_10759</name>
</gene>
<dbReference type="AlphaFoldDB" id="F7NJ96"/>
<evidence type="ECO:0000313" key="12">
    <source>
        <dbReference type="EMBL" id="EGO63844.1"/>
    </source>
</evidence>
<dbReference type="SUPFAM" id="SSF158472">
    <property type="entry name" value="HAMP domain-like"/>
    <property type="match status" value="1"/>
</dbReference>
<keyword evidence="6 10" id="KW-0812">Transmembrane</keyword>
<dbReference type="PANTHER" id="PTHR34220:SF7">
    <property type="entry name" value="SENSOR HISTIDINE KINASE YPDA"/>
    <property type="match status" value="1"/>
</dbReference>
<organism evidence="12 13">
    <name type="scientific">Acetonema longum DSM 6540</name>
    <dbReference type="NCBI Taxonomy" id="1009370"/>
    <lineage>
        <taxon>Bacteria</taxon>
        <taxon>Bacillati</taxon>
        <taxon>Bacillota</taxon>
        <taxon>Negativicutes</taxon>
        <taxon>Acetonemataceae</taxon>
        <taxon>Acetonema</taxon>
    </lineage>
</organism>
<keyword evidence="8 10" id="KW-1133">Transmembrane helix</keyword>
<evidence type="ECO:0000256" key="5">
    <source>
        <dbReference type="ARBA" id="ARBA00022679"/>
    </source>
</evidence>
<reference evidence="12 13" key="1">
    <citation type="journal article" date="2011" name="EMBO J.">
        <title>Structural diversity of bacterial flagellar motors.</title>
        <authorList>
            <person name="Chen S."/>
            <person name="Beeby M."/>
            <person name="Murphy G.E."/>
            <person name="Leadbetter J.R."/>
            <person name="Hendrixson D.R."/>
            <person name="Briegel A."/>
            <person name="Li Z."/>
            <person name="Shi J."/>
            <person name="Tocheva E.I."/>
            <person name="Muller A."/>
            <person name="Dobro M.J."/>
            <person name="Jensen G.J."/>
        </authorList>
    </citation>
    <scope>NUCLEOTIDE SEQUENCE [LARGE SCALE GENOMIC DNA]</scope>
    <source>
        <strain evidence="12 13">DSM 6540</strain>
    </source>
</reference>
<dbReference type="STRING" id="1009370.ALO_10759"/>
<evidence type="ECO:0000256" key="10">
    <source>
        <dbReference type="SAM" id="Phobius"/>
    </source>
</evidence>
<dbReference type="Proteomes" id="UP000003240">
    <property type="component" value="Unassembled WGS sequence"/>
</dbReference>
<proteinExistence type="predicted"/>
<evidence type="ECO:0000256" key="4">
    <source>
        <dbReference type="ARBA" id="ARBA00022553"/>
    </source>
</evidence>
<evidence type="ECO:0000256" key="8">
    <source>
        <dbReference type="ARBA" id="ARBA00022989"/>
    </source>
</evidence>
<dbReference type="SMART" id="SM00304">
    <property type="entry name" value="HAMP"/>
    <property type="match status" value="1"/>
</dbReference>
<dbReference type="EC" id="2.7.13.3" evidence="3"/>
<dbReference type="RefSeq" id="WP_004095384.1">
    <property type="nucleotide sequence ID" value="NZ_AFGF01000085.1"/>
</dbReference>
<dbReference type="InterPro" id="IPR003660">
    <property type="entry name" value="HAMP_dom"/>
</dbReference>
<dbReference type="Gene3D" id="3.30.565.10">
    <property type="entry name" value="Histidine kinase-like ATPase, C-terminal domain"/>
    <property type="match status" value="1"/>
</dbReference>